<accession>A0ABC9G4N1</accession>
<dbReference type="InterPro" id="IPR036047">
    <property type="entry name" value="F-box-like_dom_sf"/>
</dbReference>
<feature type="domain" description="F-box" evidence="2">
    <location>
        <begin position="16"/>
        <end position="52"/>
    </location>
</feature>
<proteinExistence type="predicted"/>
<dbReference type="Pfam" id="PF24758">
    <property type="entry name" value="LRR_At5g56370"/>
    <property type="match status" value="1"/>
</dbReference>
<keyword evidence="5" id="KW-1185">Reference proteome</keyword>
<dbReference type="InterPro" id="IPR055312">
    <property type="entry name" value="FBL15-like"/>
</dbReference>
<feature type="compositionally biased region" description="Pro residues" evidence="1">
    <location>
        <begin position="57"/>
        <end position="69"/>
    </location>
</feature>
<dbReference type="Pfam" id="PF00646">
    <property type="entry name" value="F-box"/>
    <property type="match status" value="1"/>
</dbReference>
<dbReference type="AlphaFoldDB" id="A0ABC9G4N1"/>
<evidence type="ECO:0000259" key="2">
    <source>
        <dbReference type="Pfam" id="PF00646"/>
    </source>
</evidence>
<feature type="compositionally biased region" description="Low complexity" evidence="1">
    <location>
        <begin position="87"/>
        <end position="96"/>
    </location>
</feature>
<sequence>MATDRINACGGADRITGLSDDVLHSILARLPSTAEAARTSVLSRRWRRVWSLDPRPGPRLPPQLRPWPAGPRQHRRRAVGPRRGDPSPRSASPASSGLRLVLHTARGNEYWKEFVIPFCERVTAISFCLNHKLRFPLNSAGGGAFTALASLEITHGCIDGGELELVLCSRCPRLKKLALEQITLRLGSPGPQGLCIRSNSLEQLKIAHMKFPEGIQVATPELQSLSIDVSCDLRIVAPKLSELYWYAICDG</sequence>
<dbReference type="Proteomes" id="UP001497457">
    <property type="component" value="Chromosome 8b"/>
</dbReference>
<dbReference type="InterPro" id="IPR001810">
    <property type="entry name" value="F-box_dom"/>
</dbReference>
<protein>
    <recommendedName>
        <fullName evidence="6">F-box domain-containing protein</fullName>
    </recommendedName>
</protein>
<gene>
    <name evidence="4" type="ORF">URODEC1_LOCUS111493</name>
</gene>
<reference evidence="4" key="1">
    <citation type="submission" date="2024-10" db="EMBL/GenBank/DDBJ databases">
        <authorList>
            <person name="Ryan C."/>
        </authorList>
    </citation>
    <scope>NUCLEOTIDE SEQUENCE [LARGE SCALE GENOMIC DNA]</scope>
</reference>
<feature type="domain" description="F-box/LRR-repeat protein 15/At3g58940/PEG3-like LRR" evidence="3">
    <location>
        <begin position="119"/>
        <end position="227"/>
    </location>
</feature>
<feature type="region of interest" description="Disordered" evidence="1">
    <location>
        <begin position="57"/>
        <end position="96"/>
    </location>
</feature>
<dbReference type="InterPro" id="IPR055411">
    <property type="entry name" value="LRR_FXL15/At3g58940/PEG3-like"/>
</dbReference>
<dbReference type="PANTHER" id="PTHR34709">
    <property type="entry name" value="OS10G0396666 PROTEIN"/>
    <property type="match status" value="1"/>
</dbReference>
<name>A0ABC9G4N1_9POAL</name>
<evidence type="ECO:0000313" key="4">
    <source>
        <dbReference type="EMBL" id="CAL5086253.1"/>
    </source>
</evidence>
<dbReference type="EMBL" id="OZ075118">
    <property type="protein sequence ID" value="CAL5086253.1"/>
    <property type="molecule type" value="Genomic_DNA"/>
</dbReference>
<evidence type="ECO:0000313" key="5">
    <source>
        <dbReference type="Proteomes" id="UP001497457"/>
    </source>
</evidence>
<evidence type="ECO:0000259" key="3">
    <source>
        <dbReference type="Pfam" id="PF24758"/>
    </source>
</evidence>
<organism evidence="4 5">
    <name type="scientific">Urochloa decumbens</name>
    <dbReference type="NCBI Taxonomy" id="240449"/>
    <lineage>
        <taxon>Eukaryota</taxon>
        <taxon>Viridiplantae</taxon>
        <taxon>Streptophyta</taxon>
        <taxon>Embryophyta</taxon>
        <taxon>Tracheophyta</taxon>
        <taxon>Spermatophyta</taxon>
        <taxon>Magnoliopsida</taxon>
        <taxon>Liliopsida</taxon>
        <taxon>Poales</taxon>
        <taxon>Poaceae</taxon>
        <taxon>PACMAD clade</taxon>
        <taxon>Panicoideae</taxon>
        <taxon>Panicodae</taxon>
        <taxon>Paniceae</taxon>
        <taxon>Melinidinae</taxon>
        <taxon>Urochloa</taxon>
    </lineage>
</organism>
<dbReference type="SUPFAM" id="SSF81383">
    <property type="entry name" value="F-box domain"/>
    <property type="match status" value="1"/>
</dbReference>
<dbReference type="PANTHER" id="PTHR34709:SF72">
    <property type="entry name" value="OS07G0130000 PROTEIN"/>
    <property type="match status" value="1"/>
</dbReference>
<evidence type="ECO:0000256" key="1">
    <source>
        <dbReference type="SAM" id="MobiDB-lite"/>
    </source>
</evidence>
<evidence type="ECO:0008006" key="6">
    <source>
        <dbReference type="Google" id="ProtNLM"/>
    </source>
</evidence>